<organism evidence="2 3">
    <name type="scientific">Pauljensenia hongkongensis</name>
    <dbReference type="NCBI Taxonomy" id="178339"/>
    <lineage>
        <taxon>Bacteria</taxon>
        <taxon>Bacillati</taxon>
        <taxon>Actinomycetota</taxon>
        <taxon>Actinomycetes</taxon>
        <taxon>Actinomycetales</taxon>
        <taxon>Actinomycetaceae</taxon>
        <taxon>Pauljensenia</taxon>
    </lineage>
</organism>
<dbReference type="Proteomes" id="UP000095214">
    <property type="component" value="Chromosome"/>
</dbReference>
<feature type="domain" description="Immunity protein Imm33" evidence="1">
    <location>
        <begin position="13"/>
        <end position="94"/>
    </location>
</feature>
<dbReference type="RefSeq" id="WP_009743529.1">
    <property type="nucleotide sequence ID" value="NZ_CP017298.1"/>
</dbReference>
<proteinExistence type="predicted"/>
<gene>
    <name evidence="2" type="ORF">BH719_04255</name>
</gene>
<dbReference type="Pfam" id="PF09951">
    <property type="entry name" value="Imm33"/>
    <property type="match status" value="1"/>
</dbReference>
<dbReference type="InterPro" id="IPR018689">
    <property type="entry name" value="Imm33_dom"/>
</dbReference>
<dbReference type="KEGG" id="phon:BH719_04255"/>
<dbReference type="EMBL" id="CP017298">
    <property type="protein sequence ID" value="AOS47166.1"/>
    <property type="molecule type" value="Genomic_DNA"/>
</dbReference>
<keyword evidence="3" id="KW-1185">Reference proteome</keyword>
<reference evidence="2 3" key="1">
    <citation type="submission" date="2016-09" db="EMBL/GenBank/DDBJ databases">
        <title>Complete genome sequence of Actinomyces hongkongensis HKU8.</title>
        <authorList>
            <person name="Gao Y.-X."/>
            <person name="Zhou Y.-Y."/>
            <person name="Xie Y."/>
            <person name="Wang M."/>
            <person name="Wang S.-J."/>
            <person name="Shen S.-G."/>
        </authorList>
    </citation>
    <scope>NUCLEOTIDE SEQUENCE [LARGE SCALE GENOMIC DNA]</scope>
    <source>
        <strain evidence="2 3">HKU8</strain>
    </source>
</reference>
<protein>
    <recommendedName>
        <fullName evidence="1">Immunity protein Imm33 domain-containing protein</fullName>
    </recommendedName>
</protein>
<name>A0A1D8B1Z3_9ACTO</name>
<sequence>MGTFDCIPRAGGCVVSKNVINGVAPVRWMVRHEPLNPMDNGWRVFSGIDTDEFIADPHNMAVVDYNTLCDIEPACIPVFALPAGSDIQLIIDDEGRRRWFDSNSGDELLF</sequence>
<dbReference type="OrthoDB" id="4827574at2"/>
<evidence type="ECO:0000313" key="3">
    <source>
        <dbReference type="Proteomes" id="UP000095214"/>
    </source>
</evidence>
<evidence type="ECO:0000313" key="2">
    <source>
        <dbReference type="EMBL" id="AOS47166.1"/>
    </source>
</evidence>
<accession>A0A1D8B1Z3</accession>
<dbReference type="STRING" id="178339.BH719_04255"/>
<dbReference type="AlphaFoldDB" id="A0A1D8B1Z3"/>
<evidence type="ECO:0000259" key="1">
    <source>
        <dbReference type="Pfam" id="PF09951"/>
    </source>
</evidence>